<dbReference type="InterPro" id="IPR036865">
    <property type="entry name" value="CRAL-TRIO_dom_sf"/>
</dbReference>
<accession>A0AAQ3RJC5</accession>
<evidence type="ECO:0000256" key="1">
    <source>
        <dbReference type="ARBA" id="ARBA00004370"/>
    </source>
</evidence>
<evidence type="ECO:0000313" key="6">
    <source>
        <dbReference type="EMBL" id="WVY97488.1"/>
    </source>
</evidence>
<dbReference type="AlphaFoldDB" id="A0AAQ3RJC5"/>
<dbReference type="Pfam" id="PF00650">
    <property type="entry name" value="CRAL_TRIO"/>
    <property type="match status" value="1"/>
</dbReference>
<dbReference type="PANTHER" id="PTHR45932">
    <property type="entry name" value="PATELLIN-1"/>
    <property type="match status" value="1"/>
</dbReference>
<dbReference type="InterPro" id="IPR011074">
    <property type="entry name" value="CRAL/TRIO_N_dom"/>
</dbReference>
<comment type="subcellular location">
    <subcellularLocation>
        <location evidence="1">Membrane</location>
    </subcellularLocation>
</comment>
<dbReference type="EMBL" id="CP144692">
    <property type="protein sequence ID" value="WVY97488.1"/>
    <property type="molecule type" value="Genomic_DNA"/>
</dbReference>
<dbReference type="SMART" id="SM01100">
    <property type="entry name" value="CRAL_TRIO_N"/>
    <property type="match status" value="1"/>
</dbReference>
<feature type="compositionally biased region" description="Acidic residues" evidence="4">
    <location>
        <begin position="148"/>
        <end position="166"/>
    </location>
</feature>
<dbReference type="PROSITE" id="PS50191">
    <property type="entry name" value="CRAL_TRIO"/>
    <property type="match status" value="1"/>
</dbReference>
<dbReference type="PANTHER" id="PTHR45932:SF3">
    <property type="entry name" value="PATELLIN-4-LIKE"/>
    <property type="match status" value="1"/>
</dbReference>
<dbReference type="InterPro" id="IPR036273">
    <property type="entry name" value="CRAL/TRIO_N_dom_sf"/>
</dbReference>
<evidence type="ECO:0000256" key="4">
    <source>
        <dbReference type="SAM" id="MobiDB-lite"/>
    </source>
</evidence>
<feature type="compositionally biased region" description="Basic and acidic residues" evidence="4">
    <location>
        <begin position="10"/>
        <end position="22"/>
    </location>
</feature>
<dbReference type="GO" id="GO:0016020">
    <property type="term" value="C:membrane"/>
    <property type="evidence" value="ECO:0007669"/>
    <property type="project" value="UniProtKB-SubCell"/>
</dbReference>
<reference evidence="6 7" key="1">
    <citation type="journal article" date="2023" name="Life. Sci Alliance">
        <title>Evolutionary insights into 3D genome organization and epigenetic landscape of Vigna mungo.</title>
        <authorList>
            <person name="Junaid A."/>
            <person name="Singh B."/>
            <person name="Bhatia S."/>
        </authorList>
    </citation>
    <scope>NUCLEOTIDE SEQUENCE [LARGE SCALE GENOMIC DNA]</scope>
    <source>
        <strain evidence="6">Urdbean</strain>
    </source>
</reference>
<organism evidence="6 7">
    <name type="scientific">Vigna mungo</name>
    <name type="common">Black gram</name>
    <name type="synonym">Phaseolus mungo</name>
    <dbReference type="NCBI Taxonomy" id="3915"/>
    <lineage>
        <taxon>Eukaryota</taxon>
        <taxon>Viridiplantae</taxon>
        <taxon>Streptophyta</taxon>
        <taxon>Embryophyta</taxon>
        <taxon>Tracheophyta</taxon>
        <taxon>Spermatophyta</taxon>
        <taxon>Magnoliopsida</taxon>
        <taxon>eudicotyledons</taxon>
        <taxon>Gunneridae</taxon>
        <taxon>Pentapetalae</taxon>
        <taxon>rosids</taxon>
        <taxon>fabids</taxon>
        <taxon>Fabales</taxon>
        <taxon>Fabaceae</taxon>
        <taxon>Papilionoideae</taxon>
        <taxon>50 kb inversion clade</taxon>
        <taxon>NPAAA clade</taxon>
        <taxon>indigoferoid/millettioid clade</taxon>
        <taxon>Phaseoleae</taxon>
        <taxon>Vigna</taxon>
    </lineage>
</organism>
<dbReference type="InterPro" id="IPR001251">
    <property type="entry name" value="CRAL-TRIO_dom"/>
</dbReference>
<dbReference type="GO" id="GO:0008289">
    <property type="term" value="F:lipid binding"/>
    <property type="evidence" value="ECO:0007669"/>
    <property type="project" value="InterPro"/>
</dbReference>
<dbReference type="InterPro" id="IPR056794">
    <property type="entry name" value="PATL1-6_C_GOLD"/>
</dbReference>
<evidence type="ECO:0000256" key="2">
    <source>
        <dbReference type="ARBA" id="ARBA00022448"/>
    </source>
</evidence>
<evidence type="ECO:0000313" key="7">
    <source>
        <dbReference type="Proteomes" id="UP001374535"/>
    </source>
</evidence>
<evidence type="ECO:0000256" key="3">
    <source>
        <dbReference type="ARBA" id="ARBA00023136"/>
    </source>
</evidence>
<feature type="domain" description="CRAL-TRIO" evidence="5">
    <location>
        <begin position="282"/>
        <end position="457"/>
    </location>
</feature>
<name>A0AAQ3RJC5_VIGMU</name>
<dbReference type="InterPro" id="IPR044834">
    <property type="entry name" value="PATL"/>
</dbReference>
<protein>
    <recommendedName>
        <fullName evidence="5">CRAL-TRIO domain-containing protein</fullName>
    </recommendedName>
</protein>
<dbReference type="SUPFAM" id="SSF46938">
    <property type="entry name" value="CRAL/TRIO N-terminal domain"/>
    <property type="match status" value="1"/>
</dbReference>
<gene>
    <name evidence="6" type="ORF">V8G54_029639</name>
</gene>
<dbReference type="Gene3D" id="3.40.525.10">
    <property type="entry name" value="CRAL-TRIO lipid binding domain"/>
    <property type="match status" value="1"/>
</dbReference>
<evidence type="ECO:0000259" key="5">
    <source>
        <dbReference type="PROSITE" id="PS50191"/>
    </source>
</evidence>
<keyword evidence="7" id="KW-1185">Reference proteome</keyword>
<dbReference type="SMART" id="SM00516">
    <property type="entry name" value="SEC14"/>
    <property type="match status" value="1"/>
</dbReference>
<keyword evidence="2" id="KW-0813">Transport</keyword>
<feature type="region of interest" description="Disordered" evidence="4">
    <location>
        <begin position="1"/>
        <end position="22"/>
    </location>
</feature>
<sequence length="571" mass="65678">MEDDTQTLKGNEKNARKTLNESEEIARLKDEIGKNEREEETEKPNIWFFTSNFALRSPLQKALNAKLATFLLASPPPPLPPPKVPIKEEDRYMPEKNINVLVAAMNSIDECCNDENGKIAVGVPLLYHFMEKNNNESNLKEDLQEYHDCEEDEDEEEDDDGDDDMEGSNFGDGTQSPAELKLKIKKSLLELRCKVENAILGNFLLGEPDKELAPEDVVVMREQLREISIWGVPLLPSKANEGTDVVLRKFLKAKDYKVNEAFDMLQKTLIWRRENNIDGIAEEDLGPESANAGFLCSRDREGRPVCYQVCGVFKDRRVYKKTFGSHNRCDRYLRWKIQLIEKAVKKLNFREGGVDSIIQVFDLKNTPMQGTKELNSLTKKALILFQNYYPEIIHKNIIVYAPFWFYTSQVLFSRFMNQRNKKKFILARPQKVTQTLHKFIAPEHLPCEYGGLRRNNDENFSPADKATEIKIKGNTVSKVEFPVSELGVTIMWDVTVVGWDVCYKEEFIPDDEGSYTVLLQNQNVEGSSTRNSFYISEPGKIVITVENGTYKKRKMFYRSKARTTVPMFILL</sequence>
<dbReference type="Pfam" id="PF25099">
    <property type="entry name" value="GOLD_PATL1_C"/>
    <property type="match status" value="1"/>
</dbReference>
<dbReference type="SUPFAM" id="SSF52087">
    <property type="entry name" value="CRAL/TRIO domain"/>
    <property type="match status" value="1"/>
</dbReference>
<dbReference type="CDD" id="cd00170">
    <property type="entry name" value="SEC14"/>
    <property type="match status" value="1"/>
</dbReference>
<proteinExistence type="predicted"/>
<keyword evidence="3" id="KW-0472">Membrane</keyword>
<feature type="region of interest" description="Disordered" evidence="4">
    <location>
        <begin position="147"/>
        <end position="176"/>
    </location>
</feature>
<dbReference type="Proteomes" id="UP001374535">
    <property type="component" value="Chromosome 9"/>
</dbReference>